<dbReference type="AlphaFoldDB" id="A0A2K8K6J8"/>
<dbReference type="Proteomes" id="UP000228948">
    <property type="component" value="Chromosome"/>
</dbReference>
<name>A0A2K8K6J8_9RHOB</name>
<protein>
    <submittedName>
        <fullName evidence="1">Uncharacterized protein</fullName>
    </submittedName>
</protein>
<accession>A0A2K8K6J8</accession>
<organism evidence="1 2">
    <name type="scientific">Roseinatronobacter bogoriensis subsp. barguzinensis</name>
    <dbReference type="NCBI Taxonomy" id="441209"/>
    <lineage>
        <taxon>Bacteria</taxon>
        <taxon>Pseudomonadati</taxon>
        <taxon>Pseudomonadota</taxon>
        <taxon>Alphaproteobacteria</taxon>
        <taxon>Rhodobacterales</taxon>
        <taxon>Paracoccaceae</taxon>
        <taxon>Roseinatronobacter</taxon>
    </lineage>
</organism>
<proteinExistence type="predicted"/>
<dbReference type="RefSeq" id="WP_071479151.1">
    <property type="nucleotide sequence ID" value="NZ_CP024899.1"/>
</dbReference>
<dbReference type="KEGG" id="rbg:BG454_03875"/>
<evidence type="ECO:0000313" key="1">
    <source>
        <dbReference type="EMBL" id="ATX65074.1"/>
    </source>
</evidence>
<keyword evidence="2" id="KW-1185">Reference proteome</keyword>
<gene>
    <name evidence="1" type="ORF">BG454_03875</name>
</gene>
<reference evidence="1 2" key="1">
    <citation type="submission" date="2017-11" db="EMBL/GenBank/DDBJ databases">
        <title>Revised Sequence and Annotation of the Rhodobaca barguzinensis strain alga05 Genome.</title>
        <authorList>
            <person name="Kopejtka K."/>
            <person name="Tomasch J.M."/>
            <person name="Bunk B."/>
            <person name="Koblizek M."/>
        </authorList>
    </citation>
    <scope>NUCLEOTIDE SEQUENCE [LARGE SCALE GENOMIC DNA]</scope>
    <source>
        <strain evidence="2">alga05</strain>
    </source>
</reference>
<evidence type="ECO:0000313" key="2">
    <source>
        <dbReference type="Proteomes" id="UP000228948"/>
    </source>
</evidence>
<sequence>MSVLAKLNVKSVQRTAYKSASEQRRAKLLSAIEEQMRVWADAVVGKDYVLAVRKWKTNAEGERVRVDAEKRVRAWFFEQDGGYYVQCKYGARALPIADKGNAVFVKELAEVNAVLEAFYKAAAAGEFDTAVESVAKRKSA</sequence>
<dbReference type="EMBL" id="CP024899">
    <property type="protein sequence ID" value="ATX65074.1"/>
    <property type="molecule type" value="Genomic_DNA"/>
</dbReference>
<dbReference type="OrthoDB" id="7348910at2"/>